<dbReference type="GO" id="GO:0006402">
    <property type="term" value="P:mRNA catabolic process"/>
    <property type="evidence" value="ECO:0007669"/>
    <property type="project" value="InterPro"/>
</dbReference>
<gene>
    <name evidence="3" type="ORF">ATZ36_11380</name>
</gene>
<proteinExistence type="predicted"/>
<dbReference type="AlphaFoldDB" id="A0A1E5IFG8"/>
<protein>
    <recommendedName>
        <fullName evidence="2">Exoribonuclease phosphorolytic domain-containing protein</fullName>
    </recommendedName>
</protein>
<sequence>MEYFKKEVEVAGKKFIVESGKVARQAGGSCTVRIGETIVLVTAVSLKEPRVGIDFMPLTVDYRE</sequence>
<evidence type="ECO:0000256" key="1">
    <source>
        <dbReference type="ARBA" id="ARBA00022884"/>
    </source>
</evidence>
<dbReference type="Proteomes" id="UP000095237">
    <property type="component" value="Unassembled WGS sequence"/>
</dbReference>
<dbReference type="GO" id="GO:0000175">
    <property type="term" value="F:3'-5'-RNA exonuclease activity"/>
    <property type="evidence" value="ECO:0007669"/>
    <property type="project" value="TreeGrafter"/>
</dbReference>
<dbReference type="GO" id="GO:0004654">
    <property type="term" value="F:polyribonucleotide nucleotidyltransferase activity"/>
    <property type="evidence" value="ECO:0007669"/>
    <property type="project" value="InterPro"/>
</dbReference>
<dbReference type="GO" id="GO:0005829">
    <property type="term" value="C:cytosol"/>
    <property type="evidence" value="ECO:0007669"/>
    <property type="project" value="TreeGrafter"/>
</dbReference>
<feature type="non-terminal residue" evidence="3">
    <location>
        <position position="64"/>
    </location>
</feature>
<organism evidence="3 4">
    <name type="scientific">Endomicrobium trichonymphae</name>
    <dbReference type="NCBI Taxonomy" id="1408204"/>
    <lineage>
        <taxon>Bacteria</taxon>
        <taxon>Pseudomonadati</taxon>
        <taxon>Elusimicrobiota</taxon>
        <taxon>Endomicrobiia</taxon>
        <taxon>Endomicrobiales</taxon>
        <taxon>Endomicrobiaceae</taxon>
        <taxon>Candidatus Endomicrobiellum</taxon>
    </lineage>
</organism>
<accession>A0A1E5IFG8</accession>
<dbReference type="InterPro" id="IPR020568">
    <property type="entry name" value="Ribosomal_Su5_D2-typ_SF"/>
</dbReference>
<keyword evidence="1" id="KW-0694">RNA-binding</keyword>
<dbReference type="InterPro" id="IPR027408">
    <property type="entry name" value="PNPase/RNase_PH_dom_sf"/>
</dbReference>
<dbReference type="InterPro" id="IPR012162">
    <property type="entry name" value="PNPase"/>
</dbReference>
<dbReference type="Gene3D" id="3.30.230.70">
    <property type="entry name" value="GHMP Kinase, N-terminal domain"/>
    <property type="match status" value="1"/>
</dbReference>
<dbReference type="EMBL" id="LNVX01000845">
    <property type="protein sequence ID" value="OEG69125.1"/>
    <property type="molecule type" value="Genomic_DNA"/>
</dbReference>
<keyword evidence="4" id="KW-1185">Reference proteome</keyword>
<dbReference type="Pfam" id="PF01138">
    <property type="entry name" value="RNase_PH"/>
    <property type="match status" value="1"/>
</dbReference>
<evidence type="ECO:0000259" key="2">
    <source>
        <dbReference type="Pfam" id="PF01138"/>
    </source>
</evidence>
<dbReference type="PANTHER" id="PTHR11252">
    <property type="entry name" value="POLYRIBONUCLEOTIDE NUCLEOTIDYLTRANSFERASE"/>
    <property type="match status" value="1"/>
</dbReference>
<evidence type="ECO:0000313" key="4">
    <source>
        <dbReference type="Proteomes" id="UP000095237"/>
    </source>
</evidence>
<name>A0A1E5IFG8_ENDTX</name>
<feature type="domain" description="Exoribonuclease phosphorolytic" evidence="2">
    <location>
        <begin position="13"/>
        <end position="63"/>
    </location>
</feature>
<comment type="caution">
    <text evidence="3">The sequence shown here is derived from an EMBL/GenBank/DDBJ whole genome shotgun (WGS) entry which is preliminary data.</text>
</comment>
<dbReference type="PANTHER" id="PTHR11252:SF0">
    <property type="entry name" value="POLYRIBONUCLEOTIDE NUCLEOTIDYLTRANSFERASE 1, MITOCHONDRIAL"/>
    <property type="match status" value="1"/>
</dbReference>
<evidence type="ECO:0000313" key="3">
    <source>
        <dbReference type="EMBL" id="OEG69125.1"/>
    </source>
</evidence>
<dbReference type="SUPFAM" id="SSF54211">
    <property type="entry name" value="Ribosomal protein S5 domain 2-like"/>
    <property type="match status" value="1"/>
</dbReference>
<reference evidence="3 4" key="1">
    <citation type="submission" date="2015-11" db="EMBL/GenBank/DDBJ databases">
        <title>Evidence for parallel genomic evolution in an endosymbiosis of termite gut flagellates.</title>
        <authorList>
            <person name="Zheng H."/>
        </authorList>
    </citation>
    <scope>NUCLEOTIDE SEQUENCE [LARGE SCALE GENOMIC DNA]</scope>
    <source>
        <strain evidence="3 4">CET450</strain>
    </source>
</reference>
<dbReference type="GO" id="GO:0003723">
    <property type="term" value="F:RNA binding"/>
    <property type="evidence" value="ECO:0007669"/>
    <property type="project" value="UniProtKB-KW"/>
</dbReference>
<dbReference type="InterPro" id="IPR001247">
    <property type="entry name" value="ExoRNase_PH_dom1"/>
</dbReference>